<sequence length="628" mass="72033">MKFKKNYIATLLGLSIASITYGQHDLIQQVPEHASFVVVINNPAIVKHSSFEKINQALEKLGLFNNIDTEDLQLESIADLDLTYDRNAYIYKTDTDSSYYTGILLPLKSGHQVGTNLFSKLSTLPTLQGYERRVSTDGKTQVAWNDHSVLILTGDAHHYYFDNDSVAQRYGLELPSYDNAVALPVYEYETPPDDIHTENVSDGVMDTIEDDEYTVYSDFDGYADTTYETERTRNAKNDSLRNAAFALWLAHDFSSYLHPDENAASSRSLRKFDKKNTLVHFWAKDLIGFYREAMPYTLASMQLGYGMEELIYAYQDIVLDLVQDKHTLRLKGSLALNAEMDRMIRPIYKNKMNRKFSKYIPENHIGYFSININTESYLKSFPTLMERWGGPSLYSYRDIAGIAATAFEVILDEKAIAQVMGGDHLVFINGLKKVKKEYIDYQYDENTFDYTEIKKTKDDYIPTFLWMFTSEDQRIYKKILALGENKEKVTQNNGIYKIVDNPRGEVIHVLFKDNIVFVSNDEEQLSAIRTNRFRTSNDRSIKKKIFSNNMTAVTHLAEIPETINRLGIPVIKRWDNTVKTLAQYGDVTITAQGAKKGRITGEIAVDFPKEEPNALQYLLKELLHIIED</sequence>
<proteinExistence type="predicted"/>
<organism evidence="1 2">
    <name type="scientific">Sphingobacterium haloxyli</name>
    <dbReference type="NCBI Taxonomy" id="2100533"/>
    <lineage>
        <taxon>Bacteria</taxon>
        <taxon>Pseudomonadati</taxon>
        <taxon>Bacteroidota</taxon>
        <taxon>Sphingobacteriia</taxon>
        <taxon>Sphingobacteriales</taxon>
        <taxon>Sphingobacteriaceae</taxon>
        <taxon>Sphingobacterium</taxon>
    </lineage>
</organism>
<dbReference type="OrthoDB" id="1288644at2"/>
<dbReference type="RefSeq" id="WP_105717155.1">
    <property type="nucleotide sequence ID" value="NZ_PVBQ01000008.1"/>
</dbReference>
<evidence type="ECO:0000313" key="2">
    <source>
        <dbReference type="Proteomes" id="UP000239711"/>
    </source>
</evidence>
<name>A0A2S9J2M7_9SPHI</name>
<accession>A0A2S9J2M7</accession>
<evidence type="ECO:0008006" key="3">
    <source>
        <dbReference type="Google" id="ProtNLM"/>
    </source>
</evidence>
<protein>
    <recommendedName>
        <fullName evidence="3">DUF4836 domain-containing protein</fullName>
    </recommendedName>
</protein>
<dbReference type="AlphaFoldDB" id="A0A2S9J2M7"/>
<evidence type="ECO:0000313" key="1">
    <source>
        <dbReference type="EMBL" id="PRD47037.1"/>
    </source>
</evidence>
<dbReference type="Proteomes" id="UP000239711">
    <property type="component" value="Unassembled WGS sequence"/>
</dbReference>
<keyword evidence="2" id="KW-1185">Reference proteome</keyword>
<dbReference type="EMBL" id="PVBQ01000008">
    <property type="protein sequence ID" value="PRD47037.1"/>
    <property type="molecule type" value="Genomic_DNA"/>
</dbReference>
<comment type="caution">
    <text evidence="1">The sequence shown here is derived from an EMBL/GenBank/DDBJ whole genome shotgun (WGS) entry which is preliminary data.</text>
</comment>
<reference evidence="1 2" key="1">
    <citation type="submission" date="2018-02" db="EMBL/GenBank/DDBJ databases">
        <title>The draft genome of Sphingobacterium sp. 5JN-11.</title>
        <authorList>
            <person name="Liu L."/>
            <person name="Li L."/>
            <person name="Liang L."/>
            <person name="Zhang X."/>
            <person name="Wang T."/>
        </authorList>
    </citation>
    <scope>NUCLEOTIDE SEQUENCE [LARGE SCALE GENOMIC DNA]</scope>
    <source>
        <strain evidence="1 2">5JN-11</strain>
    </source>
</reference>
<gene>
    <name evidence="1" type="ORF">C5745_11465</name>
</gene>